<reference evidence="1 2" key="1">
    <citation type="submission" date="2016-08" db="EMBL/GenBank/DDBJ databases">
        <title>Draft genome of Amylibacter sp. strain 4G11.</title>
        <authorList>
            <person name="Wong S.-K."/>
            <person name="Hamasaki K."/>
            <person name="Yoshizawa S."/>
        </authorList>
    </citation>
    <scope>NUCLEOTIDE SEQUENCE [LARGE SCALE GENOMIC DNA]</scope>
    <source>
        <strain evidence="1 2">4G11</strain>
    </source>
</reference>
<dbReference type="AlphaFoldDB" id="A0A2G5K958"/>
<dbReference type="Proteomes" id="UP000231516">
    <property type="component" value="Unassembled WGS sequence"/>
</dbReference>
<proteinExistence type="predicted"/>
<evidence type="ECO:0000313" key="2">
    <source>
        <dbReference type="Proteomes" id="UP000231516"/>
    </source>
</evidence>
<keyword evidence="2" id="KW-1185">Reference proteome</keyword>
<dbReference type="EMBL" id="MDGM01000009">
    <property type="protein sequence ID" value="PIB25669.1"/>
    <property type="molecule type" value="Genomic_DNA"/>
</dbReference>
<accession>A0A2G5K958</accession>
<sequence>MGAHLNTGNLDKYMKFWMTLAMIFCATTAVAQYCVMPSKNLIAWDCTPMDSVALHVVAKDGNIWDRRPAPNLAVTGTYSSADRFGIEGLAIRNGEIISHRFQSWDGVFMIHRGKPQIFNSTSVQLLGRKFNLKNKSSRDAFIALAKRQSVDLIQSHLLINNGRIDVRDQPNQPKFKRRLLVQTDAGYGLYETDRPKTLFETARDMAAEFAPHMALNLDMGAYDYCMKGAVNCGKLFVDVEKLTNFVFFETR</sequence>
<gene>
    <name evidence="1" type="ORF">BFP76_00615</name>
</gene>
<protein>
    <recommendedName>
        <fullName evidence="3">Phosphodiester glycosidase domain-containing protein</fullName>
    </recommendedName>
</protein>
<evidence type="ECO:0000313" key="1">
    <source>
        <dbReference type="EMBL" id="PIB25669.1"/>
    </source>
</evidence>
<organism evidence="1 2">
    <name type="scientific">Paramylibacter kogurei</name>
    <dbReference type="NCBI Taxonomy" id="1889778"/>
    <lineage>
        <taxon>Bacteria</taxon>
        <taxon>Pseudomonadati</taxon>
        <taxon>Pseudomonadota</taxon>
        <taxon>Alphaproteobacteria</taxon>
        <taxon>Rhodobacterales</taxon>
        <taxon>Paracoccaceae</taxon>
        <taxon>Paramylibacter</taxon>
    </lineage>
</organism>
<comment type="caution">
    <text evidence="1">The sequence shown here is derived from an EMBL/GenBank/DDBJ whole genome shotgun (WGS) entry which is preliminary data.</text>
</comment>
<name>A0A2G5K958_9RHOB</name>
<evidence type="ECO:0008006" key="3">
    <source>
        <dbReference type="Google" id="ProtNLM"/>
    </source>
</evidence>